<dbReference type="EMBL" id="PTJD01000017">
    <property type="protein sequence ID" value="PPK92087.1"/>
    <property type="molecule type" value="Genomic_DNA"/>
</dbReference>
<dbReference type="Proteomes" id="UP000239485">
    <property type="component" value="Unassembled WGS sequence"/>
</dbReference>
<evidence type="ECO:0000256" key="9">
    <source>
        <dbReference type="ARBA" id="ARBA00023012"/>
    </source>
</evidence>
<keyword evidence="8 12" id="KW-1133">Transmembrane helix</keyword>
<evidence type="ECO:0000259" key="14">
    <source>
        <dbReference type="PROSITE" id="PS50885"/>
    </source>
</evidence>
<dbReference type="InterPro" id="IPR003661">
    <property type="entry name" value="HisK_dim/P_dom"/>
</dbReference>
<dbReference type="SMART" id="SM00387">
    <property type="entry name" value="HATPase_c"/>
    <property type="match status" value="1"/>
</dbReference>
<evidence type="ECO:0000256" key="6">
    <source>
        <dbReference type="ARBA" id="ARBA00022692"/>
    </source>
</evidence>
<keyword evidence="9" id="KW-0902">Two-component regulatory system</keyword>
<evidence type="ECO:0000259" key="13">
    <source>
        <dbReference type="PROSITE" id="PS50109"/>
    </source>
</evidence>
<evidence type="ECO:0000313" key="16">
    <source>
        <dbReference type="Proteomes" id="UP000239485"/>
    </source>
</evidence>
<dbReference type="RefSeq" id="WP_104435282.1">
    <property type="nucleotide sequence ID" value="NZ_PTJD01000017.1"/>
</dbReference>
<dbReference type="SMART" id="SM00304">
    <property type="entry name" value="HAMP"/>
    <property type="match status" value="1"/>
</dbReference>
<evidence type="ECO:0000256" key="3">
    <source>
        <dbReference type="ARBA" id="ARBA00012438"/>
    </source>
</evidence>
<keyword evidence="7 15" id="KW-0418">Kinase</keyword>
<reference evidence="15 16" key="1">
    <citation type="submission" date="2018-02" db="EMBL/GenBank/DDBJ databases">
        <title>Genomic Encyclopedia of Archaeal and Bacterial Type Strains, Phase II (KMG-II): from individual species to whole genera.</title>
        <authorList>
            <person name="Goeker M."/>
        </authorList>
    </citation>
    <scope>NUCLEOTIDE SEQUENCE [LARGE SCALE GENOMIC DNA]</scope>
    <source>
        <strain evidence="15 16">DSM 22857</strain>
    </source>
</reference>
<evidence type="ECO:0000256" key="4">
    <source>
        <dbReference type="ARBA" id="ARBA00022553"/>
    </source>
</evidence>
<dbReference type="Pfam" id="PF00672">
    <property type="entry name" value="HAMP"/>
    <property type="match status" value="1"/>
</dbReference>
<keyword evidence="6 12" id="KW-0812">Transmembrane</keyword>
<dbReference type="SUPFAM" id="SSF55874">
    <property type="entry name" value="ATPase domain of HSP90 chaperone/DNA topoisomerase II/histidine kinase"/>
    <property type="match status" value="1"/>
</dbReference>
<keyword evidence="4" id="KW-0597">Phosphoprotein</keyword>
<dbReference type="CDD" id="cd00082">
    <property type="entry name" value="HisKA"/>
    <property type="match status" value="1"/>
</dbReference>
<dbReference type="InterPro" id="IPR036097">
    <property type="entry name" value="HisK_dim/P_sf"/>
</dbReference>
<name>A0A2S6ID13_9ACTN</name>
<gene>
    <name evidence="15" type="ORF">CLV92_11751</name>
</gene>
<proteinExistence type="predicted"/>
<feature type="domain" description="Histidine kinase" evidence="13">
    <location>
        <begin position="315"/>
        <end position="523"/>
    </location>
</feature>
<dbReference type="GO" id="GO:0005886">
    <property type="term" value="C:plasma membrane"/>
    <property type="evidence" value="ECO:0007669"/>
    <property type="project" value="UniProtKB-SubCell"/>
</dbReference>
<dbReference type="InterPro" id="IPR003660">
    <property type="entry name" value="HAMP_dom"/>
</dbReference>
<dbReference type="PROSITE" id="PS50109">
    <property type="entry name" value="HIS_KIN"/>
    <property type="match status" value="1"/>
</dbReference>
<dbReference type="SMART" id="SM00388">
    <property type="entry name" value="HisKA"/>
    <property type="match status" value="1"/>
</dbReference>
<feature type="domain" description="HAMP" evidence="14">
    <location>
        <begin position="251"/>
        <end position="307"/>
    </location>
</feature>
<evidence type="ECO:0000256" key="12">
    <source>
        <dbReference type="SAM" id="Phobius"/>
    </source>
</evidence>
<keyword evidence="16" id="KW-1185">Reference proteome</keyword>
<evidence type="ECO:0000256" key="5">
    <source>
        <dbReference type="ARBA" id="ARBA00022679"/>
    </source>
</evidence>
<evidence type="ECO:0000256" key="1">
    <source>
        <dbReference type="ARBA" id="ARBA00000085"/>
    </source>
</evidence>
<dbReference type="PANTHER" id="PTHR45436">
    <property type="entry name" value="SENSOR HISTIDINE KINASE YKOH"/>
    <property type="match status" value="1"/>
</dbReference>
<comment type="caution">
    <text evidence="15">The sequence shown here is derived from an EMBL/GenBank/DDBJ whole genome shotgun (WGS) entry which is preliminary data.</text>
</comment>
<dbReference type="EC" id="2.7.13.3" evidence="3"/>
<sequence>MTVEPLRRRAHVVGAAPAAPPPPAPARPLGGAPWGRLRDVAAGGREVARRARRGVRTVRVKVLLAVVLTAAAGTAMEGTVSHVVQVDAAERRMDASLHQEVEQLRTLARTGVDPATGAGFTSVDQLLRATVSGHVAEEGETRLAVLDGVPAYRPAGPRPVELEEEPAVMRVARSLRADSPAALRTVPSSAGDLRLAAVPVTLPGSSQLGVLVVTQSVDVQLRGVREGSRTFATVALGVLLLVALVGWGVTGHLLRPLQRLRATTQAVGADALTGRTAARSPVRGDDDVADLARSFNGMLDRLEEAFTTQRQFLQDAGHELRTPLTIIRGHLEVMDPAAADDVRETRDLVLDEVERVSRLVDDLSVLASARRPDFLAPRTVDAGRLLEETFEKALALGRRRWLVDARPEVLLRADPQRLAQALLQLASNAVSFTDPGDVVALGGAVRGGALELWVRDCGPGVAPEDAGRIFERFGRSRAGRAGEGSGLGLAIVSSIAEAHGGRVRLSSRPGAGATFTLVLPLDPGVDAPVGGEAR</sequence>
<dbReference type="SUPFAM" id="SSF158472">
    <property type="entry name" value="HAMP domain-like"/>
    <property type="match status" value="1"/>
</dbReference>
<dbReference type="Gene3D" id="1.10.287.130">
    <property type="match status" value="1"/>
</dbReference>
<dbReference type="PANTHER" id="PTHR45436:SF5">
    <property type="entry name" value="SENSOR HISTIDINE KINASE TRCS"/>
    <property type="match status" value="1"/>
</dbReference>
<dbReference type="PROSITE" id="PS50885">
    <property type="entry name" value="HAMP"/>
    <property type="match status" value="1"/>
</dbReference>
<dbReference type="CDD" id="cd06225">
    <property type="entry name" value="HAMP"/>
    <property type="match status" value="1"/>
</dbReference>
<dbReference type="PRINTS" id="PR00344">
    <property type="entry name" value="BCTRLSENSOR"/>
</dbReference>
<dbReference type="Pfam" id="PF02518">
    <property type="entry name" value="HATPase_c"/>
    <property type="match status" value="1"/>
</dbReference>
<evidence type="ECO:0000313" key="15">
    <source>
        <dbReference type="EMBL" id="PPK92087.1"/>
    </source>
</evidence>
<feature type="region of interest" description="Disordered" evidence="11">
    <location>
        <begin position="1"/>
        <end position="32"/>
    </location>
</feature>
<evidence type="ECO:0000256" key="11">
    <source>
        <dbReference type="SAM" id="MobiDB-lite"/>
    </source>
</evidence>
<dbReference type="SUPFAM" id="SSF47384">
    <property type="entry name" value="Homodimeric domain of signal transducing histidine kinase"/>
    <property type="match status" value="1"/>
</dbReference>
<organism evidence="15 16">
    <name type="scientific">Kineococcus xinjiangensis</name>
    <dbReference type="NCBI Taxonomy" id="512762"/>
    <lineage>
        <taxon>Bacteria</taxon>
        <taxon>Bacillati</taxon>
        <taxon>Actinomycetota</taxon>
        <taxon>Actinomycetes</taxon>
        <taxon>Kineosporiales</taxon>
        <taxon>Kineosporiaceae</taxon>
        <taxon>Kineococcus</taxon>
    </lineage>
</organism>
<dbReference type="InterPro" id="IPR005467">
    <property type="entry name" value="His_kinase_dom"/>
</dbReference>
<evidence type="ECO:0000256" key="2">
    <source>
        <dbReference type="ARBA" id="ARBA00004236"/>
    </source>
</evidence>
<evidence type="ECO:0000256" key="7">
    <source>
        <dbReference type="ARBA" id="ARBA00022777"/>
    </source>
</evidence>
<keyword evidence="10 12" id="KW-0472">Membrane</keyword>
<feature type="transmembrane region" description="Helical" evidence="12">
    <location>
        <begin position="230"/>
        <end position="249"/>
    </location>
</feature>
<dbReference type="OrthoDB" id="9786919at2"/>
<dbReference type="Gene3D" id="6.10.340.10">
    <property type="match status" value="1"/>
</dbReference>
<evidence type="ECO:0000256" key="10">
    <source>
        <dbReference type="ARBA" id="ARBA00023136"/>
    </source>
</evidence>
<comment type="catalytic activity">
    <reaction evidence="1">
        <text>ATP + protein L-histidine = ADP + protein N-phospho-L-histidine.</text>
        <dbReference type="EC" id="2.7.13.3"/>
    </reaction>
</comment>
<dbReference type="InterPro" id="IPR036890">
    <property type="entry name" value="HATPase_C_sf"/>
</dbReference>
<dbReference type="AlphaFoldDB" id="A0A2S6ID13"/>
<accession>A0A2S6ID13</accession>
<dbReference type="GO" id="GO:0000155">
    <property type="term" value="F:phosphorelay sensor kinase activity"/>
    <property type="evidence" value="ECO:0007669"/>
    <property type="project" value="InterPro"/>
</dbReference>
<dbReference type="InterPro" id="IPR003594">
    <property type="entry name" value="HATPase_dom"/>
</dbReference>
<dbReference type="InterPro" id="IPR050428">
    <property type="entry name" value="TCS_sensor_his_kinase"/>
</dbReference>
<dbReference type="CDD" id="cd00075">
    <property type="entry name" value="HATPase"/>
    <property type="match status" value="1"/>
</dbReference>
<dbReference type="Gene3D" id="3.30.565.10">
    <property type="entry name" value="Histidine kinase-like ATPase, C-terminal domain"/>
    <property type="match status" value="1"/>
</dbReference>
<comment type="subcellular location">
    <subcellularLocation>
        <location evidence="2">Cell membrane</location>
    </subcellularLocation>
</comment>
<dbReference type="Pfam" id="PF00512">
    <property type="entry name" value="HisKA"/>
    <property type="match status" value="1"/>
</dbReference>
<keyword evidence="5" id="KW-0808">Transferase</keyword>
<protein>
    <recommendedName>
        <fullName evidence="3">histidine kinase</fullName>
        <ecNumber evidence="3">2.7.13.3</ecNumber>
    </recommendedName>
</protein>
<evidence type="ECO:0000256" key="8">
    <source>
        <dbReference type="ARBA" id="ARBA00022989"/>
    </source>
</evidence>
<dbReference type="InterPro" id="IPR004358">
    <property type="entry name" value="Sig_transdc_His_kin-like_C"/>
</dbReference>